<dbReference type="EMBL" id="JBEPML010000001">
    <property type="protein sequence ID" value="MET3789826.1"/>
    <property type="molecule type" value="Genomic_DNA"/>
</dbReference>
<name>A0ABV2MSP7_9HYPH</name>
<keyword evidence="3" id="KW-1185">Reference proteome</keyword>
<dbReference type="RefSeq" id="WP_354191890.1">
    <property type="nucleotide sequence ID" value="NZ_JBEPML010000001.1"/>
</dbReference>
<evidence type="ECO:0000313" key="3">
    <source>
        <dbReference type="Proteomes" id="UP001549076"/>
    </source>
</evidence>
<dbReference type="Pfam" id="PF22522">
    <property type="entry name" value="DUF6998"/>
    <property type="match status" value="1"/>
</dbReference>
<feature type="domain" description="DUF6998" evidence="1">
    <location>
        <begin position="10"/>
        <end position="149"/>
    </location>
</feature>
<accession>A0ABV2MSP7</accession>
<evidence type="ECO:0000313" key="2">
    <source>
        <dbReference type="EMBL" id="MET3789826.1"/>
    </source>
</evidence>
<proteinExistence type="predicted"/>
<sequence>MITLPEPVKALYAAHTAMCHHFAHTGLTFTLDGKLVGDIGEAVIAEAYGVTLCRQRTPGVDGHAADGRSVQIKATGLAKAGPAFTPGEGIADQLIFVRIDFGAGTAAVLYNGPEAPMRQLLPPTWSGTKVLRLAKVLALDTTVRDDQRLPRLR</sequence>
<comment type="caution">
    <text evidence="2">The sequence shown here is derived from an EMBL/GenBank/DDBJ whole genome shotgun (WGS) entry which is preliminary data.</text>
</comment>
<dbReference type="InterPro" id="IPR054267">
    <property type="entry name" value="DUF6998"/>
</dbReference>
<organism evidence="2 3">
    <name type="scientific">Aquamicrobium terrae</name>
    <dbReference type="NCBI Taxonomy" id="1324945"/>
    <lineage>
        <taxon>Bacteria</taxon>
        <taxon>Pseudomonadati</taxon>
        <taxon>Pseudomonadota</taxon>
        <taxon>Alphaproteobacteria</taxon>
        <taxon>Hyphomicrobiales</taxon>
        <taxon>Phyllobacteriaceae</taxon>
        <taxon>Aquamicrobium</taxon>
    </lineage>
</organism>
<evidence type="ECO:0000259" key="1">
    <source>
        <dbReference type="Pfam" id="PF22522"/>
    </source>
</evidence>
<protein>
    <recommendedName>
        <fullName evidence="1">DUF6998 domain-containing protein</fullName>
    </recommendedName>
</protein>
<gene>
    <name evidence="2" type="ORF">ABID37_000010</name>
</gene>
<dbReference type="Proteomes" id="UP001549076">
    <property type="component" value="Unassembled WGS sequence"/>
</dbReference>
<reference evidence="2 3" key="1">
    <citation type="submission" date="2024-06" db="EMBL/GenBank/DDBJ databases">
        <title>Genomic Encyclopedia of Type Strains, Phase IV (KMG-IV): sequencing the most valuable type-strain genomes for metagenomic binning, comparative biology and taxonomic classification.</title>
        <authorList>
            <person name="Goeker M."/>
        </authorList>
    </citation>
    <scope>NUCLEOTIDE SEQUENCE [LARGE SCALE GENOMIC DNA]</scope>
    <source>
        <strain evidence="2 3">DSM 27865</strain>
    </source>
</reference>